<dbReference type="SUPFAM" id="SSF47226">
    <property type="entry name" value="Histidine-containing phosphotransfer domain, HPT domain"/>
    <property type="match status" value="1"/>
</dbReference>
<dbReference type="Gene3D" id="1.20.120.160">
    <property type="entry name" value="HPT domain"/>
    <property type="match status" value="1"/>
</dbReference>
<dbReference type="SMART" id="SM00073">
    <property type="entry name" value="HPT"/>
    <property type="match status" value="1"/>
</dbReference>
<dbReference type="Pfam" id="PF01627">
    <property type="entry name" value="Hpt"/>
    <property type="match status" value="1"/>
</dbReference>
<protein>
    <submittedName>
        <fullName evidence="4">TMAO reductase sytem sensor TorS</fullName>
    </submittedName>
</protein>
<gene>
    <name evidence="4" type="ORF">Thiowin_02985</name>
</gene>
<keyword evidence="5" id="KW-1185">Reference proteome</keyword>
<feature type="modified residue" description="Phosphohistidine" evidence="2">
    <location>
        <position position="55"/>
    </location>
</feature>
<organism evidence="4 5">
    <name type="scientific">Thiorhodovibrio winogradskyi</name>
    <dbReference type="NCBI Taxonomy" id="77007"/>
    <lineage>
        <taxon>Bacteria</taxon>
        <taxon>Pseudomonadati</taxon>
        <taxon>Pseudomonadota</taxon>
        <taxon>Gammaproteobacteria</taxon>
        <taxon>Chromatiales</taxon>
        <taxon>Chromatiaceae</taxon>
        <taxon>Thiorhodovibrio</taxon>
    </lineage>
</organism>
<dbReference type="Proteomes" id="UP001432180">
    <property type="component" value="Chromosome"/>
</dbReference>
<accession>A0ABZ0SAN7</accession>
<dbReference type="RefSeq" id="WP_328983742.1">
    <property type="nucleotide sequence ID" value="NZ_CP121472.1"/>
</dbReference>
<evidence type="ECO:0000313" key="4">
    <source>
        <dbReference type="EMBL" id="WPL17942.1"/>
    </source>
</evidence>
<reference evidence="4 5" key="1">
    <citation type="journal article" date="2023" name="Microorganisms">
        <title>Thiorhodovibrio frisius and Trv. litoralis spp. nov., Two Novel Members from a Clade of Fastidious Purple Sulfur Bacteria That Exhibit Unique Red-Shifted Light-Harvesting Capabilities.</title>
        <authorList>
            <person name="Methner A."/>
            <person name="Kuzyk S.B."/>
            <person name="Petersen J."/>
            <person name="Bauer S."/>
            <person name="Brinkmann H."/>
            <person name="Sichau K."/>
            <person name="Wanner G."/>
            <person name="Wolf J."/>
            <person name="Neumann-Schaal M."/>
            <person name="Henke P."/>
            <person name="Tank M."/>
            <person name="Sproer C."/>
            <person name="Bunk B."/>
            <person name="Overmann J."/>
        </authorList>
    </citation>
    <scope>NUCLEOTIDE SEQUENCE [LARGE SCALE GENOMIC DNA]</scope>
    <source>
        <strain evidence="4 5">DSM 6702</strain>
    </source>
</reference>
<dbReference type="InterPro" id="IPR036641">
    <property type="entry name" value="HPT_dom_sf"/>
</dbReference>
<dbReference type="InterPro" id="IPR008207">
    <property type="entry name" value="Sig_transdc_His_kin_Hpt_dom"/>
</dbReference>
<feature type="domain" description="HPt" evidence="3">
    <location>
        <begin position="16"/>
        <end position="114"/>
    </location>
</feature>
<keyword evidence="1" id="KW-0902">Two-component regulatory system</keyword>
<evidence type="ECO:0000256" key="2">
    <source>
        <dbReference type="PROSITE-ProRule" id="PRU00110"/>
    </source>
</evidence>
<sequence length="114" mass="12024">MPCLDPEIINELQDILGEDLNAVADEFVDQLREQIVPLRAAQEAQDWSEVARIAHLLKGSAGNLGASALAAQILSLERAARAGEGDAVAREFAAALELSESCIGELAARALLSS</sequence>
<evidence type="ECO:0000259" key="3">
    <source>
        <dbReference type="PROSITE" id="PS50894"/>
    </source>
</evidence>
<evidence type="ECO:0000313" key="5">
    <source>
        <dbReference type="Proteomes" id="UP001432180"/>
    </source>
</evidence>
<evidence type="ECO:0000256" key="1">
    <source>
        <dbReference type="ARBA" id="ARBA00023012"/>
    </source>
</evidence>
<keyword evidence="2" id="KW-0597">Phosphoprotein</keyword>
<name>A0ABZ0SAN7_9GAMM</name>
<dbReference type="PROSITE" id="PS50894">
    <property type="entry name" value="HPT"/>
    <property type="match status" value="1"/>
</dbReference>
<dbReference type="EMBL" id="CP121472">
    <property type="protein sequence ID" value="WPL17942.1"/>
    <property type="molecule type" value="Genomic_DNA"/>
</dbReference>
<proteinExistence type="predicted"/>